<comment type="caution">
    <text evidence="3">The sequence shown here is derived from an EMBL/GenBank/DDBJ whole genome shotgun (WGS) entry which is preliminary data.</text>
</comment>
<sequence length="152" mass="16524">MFCILQSSPLCQAEHSGSYSCGAQNKIGRQNSTLHQIVVTGAWKSRAVGITTAVVLAVILLSIFLLIWKKKAAKRSSEPGEPPDNSKQSPQEELLYANVQFSKNQADPLSSNIEDSVVYAEVQFNSAAPRSQMSATEDSTALYSTINTTRTQ</sequence>
<protein>
    <submittedName>
        <fullName evidence="3">Uncharacterized protein</fullName>
    </submittedName>
</protein>
<organism evidence="3 4">
    <name type="scientific">Champsocephalus gunnari</name>
    <name type="common">Mackerel icefish</name>
    <dbReference type="NCBI Taxonomy" id="52237"/>
    <lineage>
        <taxon>Eukaryota</taxon>
        <taxon>Metazoa</taxon>
        <taxon>Chordata</taxon>
        <taxon>Craniata</taxon>
        <taxon>Vertebrata</taxon>
        <taxon>Euteleostomi</taxon>
        <taxon>Actinopterygii</taxon>
        <taxon>Neopterygii</taxon>
        <taxon>Teleostei</taxon>
        <taxon>Neoteleostei</taxon>
        <taxon>Acanthomorphata</taxon>
        <taxon>Eupercaria</taxon>
        <taxon>Perciformes</taxon>
        <taxon>Notothenioidei</taxon>
        <taxon>Channichthyidae</taxon>
        <taxon>Champsocephalus</taxon>
    </lineage>
</organism>
<accession>A0AAN8DPH7</accession>
<evidence type="ECO:0000313" key="3">
    <source>
        <dbReference type="EMBL" id="KAK5925919.1"/>
    </source>
</evidence>
<feature type="region of interest" description="Disordered" evidence="1">
    <location>
        <begin position="127"/>
        <end position="152"/>
    </location>
</feature>
<dbReference type="Proteomes" id="UP001331515">
    <property type="component" value="Unassembled WGS sequence"/>
</dbReference>
<reference evidence="3 4" key="1">
    <citation type="journal article" date="2023" name="Mol. Biol. Evol.">
        <title>Genomics of Secondarily Temperate Adaptation in the Only Non-Antarctic Icefish.</title>
        <authorList>
            <person name="Rivera-Colon A.G."/>
            <person name="Rayamajhi N."/>
            <person name="Minhas B.F."/>
            <person name="Madrigal G."/>
            <person name="Bilyk K.T."/>
            <person name="Yoon V."/>
            <person name="Hune M."/>
            <person name="Gregory S."/>
            <person name="Cheng C.H.C."/>
            <person name="Catchen J.M."/>
        </authorList>
    </citation>
    <scope>NUCLEOTIDE SEQUENCE [LARGE SCALE GENOMIC DNA]</scope>
    <source>
        <tissue evidence="3">White muscle</tissue>
    </source>
</reference>
<evidence type="ECO:0000256" key="2">
    <source>
        <dbReference type="SAM" id="Phobius"/>
    </source>
</evidence>
<feature type="transmembrane region" description="Helical" evidence="2">
    <location>
        <begin position="47"/>
        <end position="68"/>
    </location>
</feature>
<evidence type="ECO:0000256" key="1">
    <source>
        <dbReference type="SAM" id="MobiDB-lite"/>
    </source>
</evidence>
<name>A0AAN8DPH7_CHAGU</name>
<keyword evidence="2" id="KW-0812">Transmembrane</keyword>
<proteinExistence type="predicted"/>
<dbReference type="EMBL" id="JAURVH010001519">
    <property type="protein sequence ID" value="KAK5925919.1"/>
    <property type="molecule type" value="Genomic_DNA"/>
</dbReference>
<keyword evidence="2" id="KW-1133">Transmembrane helix</keyword>
<dbReference type="AlphaFoldDB" id="A0AAN8DPH7"/>
<keyword evidence="4" id="KW-1185">Reference proteome</keyword>
<keyword evidence="2" id="KW-0472">Membrane</keyword>
<evidence type="ECO:0000313" key="4">
    <source>
        <dbReference type="Proteomes" id="UP001331515"/>
    </source>
</evidence>
<gene>
    <name evidence="3" type="ORF">CgunFtcFv8_021533</name>
</gene>